<dbReference type="SMART" id="SM00236">
    <property type="entry name" value="fCBD"/>
    <property type="match status" value="1"/>
</dbReference>
<dbReference type="Gene3D" id="2.60.40.1210">
    <property type="entry name" value="Cellobiose dehydrogenase, cytochrome domain"/>
    <property type="match status" value="1"/>
</dbReference>
<dbReference type="PANTHER" id="PTHR47797:SF5">
    <property type="entry name" value="CELLOBIOSE DEHYDROGENASE CYTOCHROME DOMAIN-CONTAINING PROTEIN"/>
    <property type="match status" value="1"/>
</dbReference>
<dbReference type="GO" id="GO:0030248">
    <property type="term" value="F:cellulose binding"/>
    <property type="evidence" value="ECO:0007669"/>
    <property type="project" value="InterPro"/>
</dbReference>
<protein>
    <submittedName>
        <fullName evidence="4">Carbohydrate-binding module 1 protein</fullName>
    </submittedName>
</protein>
<proteinExistence type="predicted"/>
<keyword evidence="5" id="KW-1185">Reference proteome</keyword>
<dbReference type="AlphaFoldDB" id="A0A067Q1V9"/>
<dbReference type="SUPFAM" id="SSF57180">
    <property type="entry name" value="Cellulose-binding domain"/>
    <property type="match status" value="1"/>
</dbReference>
<dbReference type="OrthoDB" id="413885at2759"/>
<gene>
    <name evidence="4" type="ORF">JAAARDRAFT_204711</name>
</gene>
<evidence type="ECO:0000259" key="3">
    <source>
        <dbReference type="PROSITE" id="PS51164"/>
    </source>
</evidence>
<dbReference type="InterPro" id="IPR015920">
    <property type="entry name" value="Cellobiose_DH-like_cyt"/>
</dbReference>
<dbReference type="Proteomes" id="UP000027265">
    <property type="component" value="Unassembled WGS sequence"/>
</dbReference>
<dbReference type="EMBL" id="KL197713">
    <property type="protein sequence ID" value="KDQ60924.1"/>
    <property type="molecule type" value="Genomic_DNA"/>
</dbReference>
<evidence type="ECO:0000256" key="1">
    <source>
        <dbReference type="ARBA" id="ARBA00022729"/>
    </source>
</evidence>
<dbReference type="Pfam" id="PF00734">
    <property type="entry name" value="CBM_1"/>
    <property type="match status" value="1"/>
</dbReference>
<dbReference type="STRING" id="933084.A0A067Q1V9"/>
<dbReference type="GO" id="GO:0005975">
    <property type="term" value="P:carbohydrate metabolic process"/>
    <property type="evidence" value="ECO:0007669"/>
    <property type="project" value="InterPro"/>
</dbReference>
<dbReference type="CDD" id="cd09630">
    <property type="entry name" value="CDH_like_cytochrome"/>
    <property type="match status" value="1"/>
</dbReference>
<dbReference type="PANTHER" id="PTHR47797">
    <property type="entry name" value="DEHYDROGENASE, PUTATIVE (AFU_ORTHOLOGUE AFUA_8G05805)-RELATED"/>
    <property type="match status" value="1"/>
</dbReference>
<keyword evidence="1 2" id="KW-0732">Signal</keyword>
<organism evidence="4 5">
    <name type="scientific">Jaapia argillacea MUCL 33604</name>
    <dbReference type="NCBI Taxonomy" id="933084"/>
    <lineage>
        <taxon>Eukaryota</taxon>
        <taxon>Fungi</taxon>
        <taxon>Dikarya</taxon>
        <taxon>Basidiomycota</taxon>
        <taxon>Agaricomycotina</taxon>
        <taxon>Agaricomycetes</taxon>
        <taxon>Agaricomycetidae</taxon>
        <taxon>Jaapiales</taxon>
        <taxon>Jaapiaceae</taxon>
        <taxon>Jaapia</taxon>
    </lineage>
</organism>
<dbReference type="InterPro" id="IPR035971">
    <property type="entry name" value="CBD_sf"/>
</dbReference>
<dbReference type="InterPro" id="IPR000254">
    <property type="entry name" value="CBD"/>
</dbReference>
<dbReference type="HOGENOM" id="CLU_081649_2_0_1"/>
<evidence type="ECO:0000313" key="5">
    <source>
        <dbReference type="Proteomes" id="UP000027265"/>
    </source>
</evidence>
<dbReference type="Pfam" id="PF16010">
    <property type="entry name" value="CDH-cyt"/>
    <property type="match status" value="1"/>
</dbReference>
<evidence type="ECO:0000256" key="2">
    <source>
        <dbReference type="SAM" id="SignalP"/>
    </source>
</evidence>
<dbReference type="PROSITE" id="PS51164">
    <property type="entry name" value="CBM1_2"/>
    <property type="match status" value="1"/>
</dbReference>
<feature type="domain" description="CBM1" evidence="3">
    <location>
        <begin position="213"/>
        <end position="252"/>
    </location>
</feature>
<sequence>MFSLKTAVLASLTYVGLAVAQANSPYCDAFSNICYQGYYDATYDITIGLILPPLTTGTTPNYTEFLGEIIAPVSYGWTGLSIGGTMAESLLFTVWPYNGQVMFGPRWTSGYVQPLPYAGPVITLLPDSVVNSTHIKASFRCQNCTTWEEGSLGYGDLSAFQLIAYVASDTTPVDDPSSVASNMTEHDIMNFFGMELSEAHTTTTTLYDSYLGPTVAKYGQCGGTSGNFKGPYTCAVGSTCTAIDPPYYYQCV</sequence>
<feature type="signal peptide" evidence="2">
    <location>
        <begin position="1"/>
        <end position="20"/>
    </location>
</feature>
<feature type="chain" id="PRO_5001643676" evidence="2">
    <location>
        <begin position="21"/>
        <end position="252"/>
    </location>
</feature>
<reference evidence="5" key="1">
    <citation type="journal article" date="2014" name="Proc. Natl. Acad. Sci. U.S.A.">
        <title>Extensive sampling of basidiomycete genomes demonstrates inadequacy of the white-rot/brown-rot paradigm for wood decay fungi.</title>
        <authorList>
            <person name="Riley R."/>
            <person name="Salamov A.A."/>
            <person name="Brown D.W."/>
            <person name="Nagy L.G."/>
            <person name="Floudas D."/>
            <person name="Held B.W."/>
            <person name="Levasseur A."/>
            <person name="Lombard V."/>
            <person name="Morin E."/>
            <person name="Otillar R."/>
            <person name="Lindquist E.A."/>
            <person name="Sun H."/>
            <person name="LaButti K.M."/>
            <person name="Schmutz J."/>
            <person name="Jabbour D."/>
            <person name="Luo H."/>
            <person name="Baker S.E."/>
            <person name="Pisabarro A.G."/>
            <person name="Walton J.D."/>
            <person name="Blanchette R.A."/>
            <person name="Henrissat B."/>
            <person name="Martin F."/>
            <person name="Cullen D."/>
            <person name="Hibbett D.S."/>
            <person name="Grigoriev I.V."/>
        </authorList>
    </citation>
    <scope>NUCLEOTIDE SEQUENCE [LARGE SCALE GENOMIC DNA]</scope>
    <source>
        <strain evidence="5">MUCL 33604</strain>
    </source>
</reference>
<dbReference type="SUPFAM" id="SSF49344">
    <property type="entry name" value="CBD9-like"/>
    <property type="match status" value="1"/>
</dbReference>
<evidence type="ECO:0000313" key="4">
    <source>
        <dbReference type="EMBL" id="KDQ60924.1"/>
    </source>
</evidence>
<dbReference type="GO" id="GO:0005576">
    <property type="term" value="C:extracellular region"/>
    <property type="evidence" value="ECO:0007669"/>
    <property type="project" value="InterPro"/>
</dbReference>
<name>A0A067Q1V9_9AGAM</name>
<dbReference type="InParanoid" id="A0A067Q1V9"/>
<accession>A0A067Q1V9</accession>